<protein>
    <recommendedName>
        <fullName evidence="1">Cyclic nucleotide-binding domain-containing protein</fullName>
    </recommendedName>
</protein>
<name>A0A0P0UT96_9GAMM</name>
<keyword evidence="3" id="KW-1185">Reference proteome</keyword>
<feature type="domain" description="Cyclic nucleotide-binding" evidence="1">
    <location>
        <begin position="1"/>
        <end position="127"/>
    </location>
</feature>
<reference evidence="2 3" key="2">
    <citation type="journal article" date="2016" name="ISME J.">
        <title>Heterogeneous composition of key metabolic gene clusters in a vent mussel symbiont population.</title>
        <authorList>
            <person name="Ikuta T."/>
            <person name="Takaki Y."/>
            <person name="Nagai Y."/>
            <person name="Shimamura S."/>
            <person name="Tsuda M."/>
            <person name="Kawagucci S."/>
            <person name="Aoki Y."/>
            <person name="Inoue K."/>
            <person name="Teruya M."/>
            <person name="Satou K."/>
            <person name="Teruya K."/>
            <person name="Shimoji M."/>
            <person name="Tamotsu H."/>
            <person name="Hirano T."/>
            <person name="Maruyama T."/>
            <person name="Yoshida T."/>
        </authorList>
    </citation>
    <scope>NUCLEOTIDE SEQUENCE [LARGE SCALE GENOMIC DNA]</scope>
    <source>
        <strain evidence="2 3">Myojin Knoll</strain>
    </source>
</reference>
<proteinExistence type="predicted"/>
<dbReference type="OrthoDB" id="61906at2"/>
<dbReference type="CDD" id="cd00038">
    <property type="entry name" value="CAP_ED"/>
    <property type="match status" value="1"/>
</dbReference>
<organism evidence="2 3">
    <name type="scientific">endosymbiont of Bathymodiolus septemdierum str. Myojin knoll</name>
    <dbReference type="NCBI Taxonomy" id="1303921"/>
    <lineage>
        <taxon>Bacteria</taxon>
        <taxon>Pseudomonadati</taxon>
        <taxon>Pseudomonadota</taxon>
        <taxon>Gammaproteobacteria</taxon>
        <taxon>sulfur-oxidizing symbionts</taxon>
    </lineage>
</organism>
<dbReference type="Gene3D" id="2.60.120.10">
    <property type="entry name" value="Jelly Rolls"/>
    <property type="match status" value="1"/>
</dbReference>
<dbReference type="KEGG" id="ebh:BSEPE_1380"/>
<dbReference type="SUPFAM" id="SSF51206">
    <property type="entry name" value="cAMP-binding domain-like"/>
    <property type="match status" value="1"/>
</dbReference>
<evidence type="ECO:0000313" key="2">
    <source>
        <dbReference type="EMBL" id="BAS68361.1"/>
    </source>
</evidence>
<sequence>MNLVESDIPKALLSVVPAEIAIKGSMLQVEKNTYLFHCGENSDYLYFVIKGELRAIRYQLSGQKSTLMRATNYEFFATSSLCLDTYSCDGFAPVKTILWRIPKDKFYQSLGVSATLGKQFSLALSKELKKQCGRVERLRLKTIQERILHFINCEAPDGITLGLNIPLLVWAEELCVEPESLYRTLANMENIGLIKRNRRRIRILKSKK</sequence>
<dbReference type="RefSeq" id="WP_066045523.1">
    <property type="nucleotide sequence ID" value="NZ_AP013042.1"/>
</dbReference>
<dbReference type="Proteomes" id="UP000067399">
    <property type="component" value="Chromosome"/>
</dbReference>
<dbReference type="Pfam" id="PF00027">
    <property type="entry name" value="cNMP_binding"/>
    <property type="match status" value="1"/>
</dbReference>
<dbReference type="AlphaFoldDB" id="A0A0P0UT96"/>
<dbReference type="InterPro" id="IPR000595">
    <property type="entry name" value="cNMP-bd_dom"/>
</dbReference>
<gene>
    <name evidence="2" type="ORF">BSEPE_1380</name>
</gene>
<dbReference type="InterPro" id="IPR018490">
    <property type="entry name" value="cNMP-bd_dom_sf"/>
</dbReference>
<evidence type="ECO:0000313" key="3">
    <source>
        <dbReference type="Proteomes" id="UP000067399"/>
    </source>
</evidence>
<reference evidence="2 3" key="1">
    <citation type="journal article" date="2000" name="Mar. Ecol. Prog. Ser.">
        <title>Phylogenetic characterization of endosymbionts in three hydrothermal vent mussels: influence on host distributions.</title>
        <authorList>
            <person name="Fujiwara Y."/>
            <person name="Takai K."/>
            <person name="Uematsu K."/>
            <person name="Tsuchida S."/>
            <person name="Hunt J.C."/>
            <person name="Hashimoto J."/>
        </authorList>
    </citation>
    <scope>NUCLEOTIDE SEQUENCE [LARGE SCALE GENOMIC DNA]</scope>
    <source>
        <strain evidence="2 3">Myojin Knoll</strain>
    </source>
</reference>
<dbReference type="InterPro" id="IPR036390">
    <property type="entry name" value="WH_DNA-bd_sf"/>
</dbReference>
<accession>A0A0P0UT96</accession>
<dbReference type="EMBL" id="AP013042">
    <property type="protein sequence ID" value="BAS68361.1"/>
    <property type="molecule type" value="Genomic_DNA"/>
</dbReference>
<dbReference type="STRING" id="1303921.BSEPE_1380"/>
<dbReference type="SUPFAM" id="SSF46785">
    <property type="entry name" value="Winged helix' DNA-binding domain"/>
    <property type="match status" value="1"/>
</dbReference>
<dbReference type="PROSITE" id="PS50042">
    <property type="entry name" value="CNMP_BINDING_3"/>
    <property type="match status" value="1"/>
</dbReference>
<dbReference type="InterPro" id="IPR014710">
    <property type="entry name" value="RmlC-like_jellyroll"/>
</dbReference>
<evidence type="ECO:0000259" key="1">
    <source>
        <dbReference type="PROSITE" id="PS50042"/>
    </source>
</evidence>